<keyword evidence="5" id="KW-1185">Reference proteome</keyword>
<proteinExistence type="predicted"/>
<protein>
    <recommendedName>
        <fullName evidence="2">BRCT domain-containing protein</fullName>
    </recommendedName>
</protein>
<dbReference type="Pfam" id="PF00533">
    <property type="entry name" value="BRCT"/>
    <property type="match status" value="1"/>
</dbReference>
<feature type="region of interest" description="Disordered" evidence="1">
    <location>
        <begin position="79"/>
        <end position="103"/>
    </location>
</feature>
<dbReference type="Proteomes" id="UP000681722">
    <property type="component" value="Unassembled WGS sequence"/>
</dbReference>
<reference evidence="3" key="1">
    <citation type="submission" date="2021-02" db="EMBL/GenBank/DDBJ databases">
        <authorList>
            <person name="Nowell W R."/>
        </authorList>
    </citation>
    <scope>NUCLEOTIDE SEQUENCE</scope>
</reference>
<dbReference type="AlphaFoldDB" id="A0A814S497"/>
<dbReference type="PROSITE" id="PS50172">
    <property type="entry name" value="BRCT"/>
    <property type="match status" value="1"/>
</dbReference>
<dbReference type="InterPro" id="IPR036420">
    <property type="entry name" value="BRCT_dom_sf"/>
</dbReference>
<evidence type="ECO:0000313" key="4">
    <source>
        <dbReference type="EMBL" id="CAF3904881.1"/>
    </source>
</evidence>
<evidence type="ECO:0000256" key="1">
    <source>
        <dbReference type="SAM" id="MobiDB-lite"/>
    </source>
</evidence>
<sequence length="246" mass="28357">MTASNIFENFTFYLAPSTEKNNENIKQLITDFGGKIVSTLNSQCTHIVSNTLDTEHERTVSVINEQWIYDKTKITNKRKENDNSDELTGKKHKNEVENTNPVTTKGSRHYDIIYSCRYEDDANVYAIERNGNEKALKHLRLVLDGQEENGDDESIAIFLTKEDESSIEESQVEQWSLSKGKEFRETYVSEDDEGTINFHVLEGKIPENHGKIFTGGNEEEEEEEYDENDSSYLVIDQLVELVQPWE</sequence>
<feature type="region of interest" description="Disordered" evidence="1">
    <location>
        <begin position="209"/>
        <end position="230"/>
    </location>
</feature>
<accession>A0A814S497</accession>
<feature type="compositionally biased region" description="Acidic residues" evidence="1">
    <location>
        <begin position="217"/>
        <end position="229"/>
    </location>
</feature>
<dbReference type="CDD" id="cd00027">
    <property type="entry name" value="BRCT"/>
    <property type="match status" value="1"/>
</dbReference>
<evidence type="ECO:0000313" key="3">
    <source>
        <dbReference type="EMBL" id="CAF1141180.1"/>
    </source>
</evidence>
<organism evidence="3 5">
    <name type="scientific">Didymodactylos carnosus</name>
    <dbReference type="NCBI Taxonomy" id="1234261"/>
    <lineage>
        <taxon>Eukaryota</taxon>
        <taxon>Metazoa</taxon>
        <taxon>Spiralia</taxon>
        <taxon>Gnathifera</taxon>
        <taxon>Rotifera</taxon>
        <taxon>Eurotatoria</taxon>
        <taxon>Bdelloidea</taxon>
        <taxon>Philodinida</taxon>
        <taxon>Philodinidae</taxon>
        <taxon>Didymodactylos</taxon>
    </lineage>
</organism>
<dbReference type="EMBL" id="CAJOBC010006606">
    <property type="protein sequence ID" value="CAF3904881.1"/>
    <property type="molecule type" value="Genomic_DNA"/>
</dbReference>
<name>A0A814S497_9BILA</name>
<dbReference type="SMART" id="SM00292">
    <property type="entry name" value="BRCT"/>
    <property type="match status" value="1"/>
</dbReference>
<comment type="caution">
    <text evidence="3">The sequence shown here is derived from an EMBL/GenBank/DDBJ whole genome shotgun (WGS) entry which is preliminary data.</text>
</comment>
<dbReference type="Proteomes" id="UP000663829">
    <property type="component" value="Unassembled WGS sequence"/>
</dbReference>
<dbReference type="InterPro" id="IPR001357">
    <property type="entry name" value="BRCT_dom"/>
</dbReference>
<dbReference type="EMBL" id="CAJNOQ010006606">
    <property type="protein sequence ID" value="CAF1141180.1"/>
    <property type="molecule type" value="Genomic_DNA"/>
</dbReference>
<feature type="domain" description="BRCT" evidence="2">
    <location>
        <begin position="2"/>
        <end position="70"/>
    </location>
</feature>
<evidence type="ECO:0000259" key="2">
    <source>
        <dbReference type="PROSITE" id="PS50172"/>
    </source>
</evidence>
<dbReference type="SUPFAM" id="SSF52113">
    <property type="entry name" value="BRCT domain"/>
    <property type="match status" value="1"/>
</dbReference>
<dbReference type="Gene3D" id="3.40.50.10190">
    <property type="entry name" value="BRCT domain"/>
    <property type="match status" value="1"/>
</dbReference>
<gene>
    <name evidence="3" type="ORF">GPM918_LOCUS20694</name>
    <name evidence="4" type="ORF">SRO942_LOCUS20691</name>
</gene>
<evidence type="ECO:0000313" key="5">
    <source>
        <dbReference type="Proteomes" id="UP000663829"/>
    </source>
</evidence>